<evidence type="ECO:0000313" key="2">
    <source>
        <dbReference type="Proteomes" id="UP001460270"/>
    </source>
</evidence>
<dbReference type="AlphaFoldDB" id="A0AAW0MDI4"/>
<feature type="non-terminal residue" evidence="1">
    <location>
        <position position="75"/>
    </location>
</feature>
<name>A0AAW0MDI4_9GOBI</name>
<organism evidence="1 2">
    <name type="scientific">Mugilogobius chulae</name>
    <name type="common">yellowstripe goby</name>
    <dbReference type="NCBI Taxonomy" id="88201"/>
    <lineage>
        <taxon>Eukaryota</taxon>
        <taxon>Metazoa</taxon>
        <taxon>Chordata</taxon>
        <taxon>Craniata</taxon>
        <taxon>Vertebrata</taxon>
        <taxon>Euteleostomi</taxon>
        <taxon>Actinopterygii</taxon>
        <taxon>Neopterygii</taxon>
        <taxon>Teleostei</taxon>
        <taxon>Neoteleostei</taxon>
        <taxon>Acanthomorphata</taxon>
        <taxon>Gobiaria</taxon>
        <taxon>Gobiiformes</taxon>
        <taxon>Gobioidei</taxon>
        <taxon>Gobiidae</taxon>
        <taxon>Gobionellinae</taxon>
        <taxon>Mugilogobius</taxon>
    </lineage>
</organism>
<dbReference type="Proteomes" id="UP001460270">
    <property type="component" value="Unassembled WGS sequence"/>
</dbReference>
<sequence length="75" mass="8743">MLRPVRTLVWCSEAFCFFKSNRRLSHDNPSGLTSRVVVLWLSRSFLLEGAFSGLVERYRALFGEFVEIRSDKQET</sequence>
<keyword evidence="2" id="KW-1185">Reference proteome</keyword>
<evidence type="ECO:0000313" key="1">
    <source>
        <dbReference type="EMBL" id="KAK7877430.1"/>
    </source>
</evidence>
<protein>
    <recommendedName>
        <fullName evidence="3">Secreted protein</fullName>
    </recommendedName>
</protein>
<dbReference type="EMBL" id="JBBPFD010000691">
    <property type="protein sequence ID" value="KAK7877430.1"/>
    <property type="molecule type" value="Genomic_DNA"/>
</dbReference>
<reference evidence="2" key="1">
    <citation type="submission" date="2024-04" db="EMBL/GenBank/DDBJ databases">
        <title>Salinicola lusitanus LLJ914,a marine bacterium isolated from the Okinawa Trough.</title>
        <authorList>
            <person name="Li J."/>
        </authorList>
    </citation>
    <scope>NUCLEOTIDE SEQUENCE [LARGE SCALE GENOMIC DNA]</scope>
</reference>
<gene>
    <name evidence="1" type="ORF">WMY93_031850</name>
</gene>
<comment type="caution">
    <text evidence="1">The sequence shown here is derived from an EMBL/GenBank/DDBJ whole genome shotgun (WGS) entry which is preliminary data.</text>
</comment>
<proteinExistence type="predicted"/>
<evidence type="ECO:0008006" key="3">
    <source>
        <dbReference type="Google" id="ProtNLM"/>
    </source>
</evidence>
<accession>A0AAW0MDI4</accession>